<sequence length="64" mass="6781">MKTEKDSQLDKDEKKNTKTSGTSKEKASFDQNGEGASEKFGKAGSTPNEGGDENGVGTAKKDKK</sequence>
<dbReference type="AlphaFoldDB" id="A0A317ERB7"/>
<dbReference type="OrthoDB" id="773300at2"/>
<comment type="caution">
    <text evidence="2">The sequence shown here is derived from an EMBL/GenBank/DDBJ whole genome shotgun (WGS) entry which is preliminary data.</text>
</comment>
<dbReference type="EMBL" id="QGNZ01000001">
    <property type="protein sequence ID" value="PWS29234.1"/>
    <property type="molecule type" value="Genomic_DNA"/>
</dbReference>
<gene>
    <name evidence="2" type="ORF">DHW03_05285</name>
</gene>
<evidence type="ECO:0000256" key="1">
    <source>
        <dbReference type="SAM" id="MobiDB-lite"/>
    </source>
</evidence>
<dbReference type="RefSeq" id="WP_109924663.1">
    <property type="nucleotide sequence ID" value="NZ_QGNZ01000001.1"/>
</dbReference>
<feature type="region of interest" description="Disordered" evidence="1">
    <location>
        <begin position="1"/>
        <end position="64"/>
    </location>
</feature>
<organism evidence="2 3">
    <name type="scientific">Pedobacter yonginense</name>
    <dbReference type="NCBI Taxonomy" id="651869"/>
    <lineage>
        <taxon>Bacteria</taxon>
        <taxon>Pseudomonadati</taxon>
        <taxon>Bacteroidota</taxon>
        <taxon>Sphingobacteriia</taxon>
        <taxon>Sphingobacteriales</taxon>
        <taxon>Sphingobacteriaceae</taxon>
        <taxon>Pedobacter</taxon>
    </lineage>
</organism>
<keyword evidence="3" id="KW-1185">Reference proteome</keyword>
<name>A0A317ERB7_9SPHI</name>
<evidence type="ECO:0000313" key="2">
    <source>
        <dbReference type="EMBL" id="PWS29234.1"/>
    </source>
</evidence>
<protein>
    <submittedName>
        <fullName evidence="2">Uncharacterized protein</fullName>
    </submittedName>
</protein>
<reference evidence="2 3" key="1">
    <citation type="submission" date="2018-05" db="EMBL/GenBank/DDBJ databases">
        <title>Pedobacter paludis sp. nov., isolated from wetland soil.</title>
        <authorList>
            <person name="Zhang Y."/>
            <person name="Wang G."/>
        </authorList>
    </citation>
    <scope>NUCLEOTIDE SEQUENCE [LARGE SCALE GENOMIC DNA]</scope>
    <source>
        <strain evidence="2 3">KCTC22721</strain>
    </source>
</reference>
<proteinExistence type="predicted"/>
<accession>A0A317ERB7</accession>
<feature type="compositionally biased region" description="Basic and acidic residues" evidence="1">
    <location>
        <begin position="1"/>
        <end position="16"/>
    </location>
</feature>
<dbReference type="Proteomes" id="UP000245379">
    <property type="component" value="Unassembled WGS sequence"/>
</dbReference>
<evidence type="ECO:0000313" key="3">
    <source>
        <dbReference type="Proteomes" id="UP000245379"/>
    </source>
</evidence>